<dbReference type="Proteomes" id="UP000541558">
    <property type="component" value="Unassembled WGS sequence"/>
</dbReference>
<evidence type="ECO:0000313" key="2">
    <source>
        <dbReference type="Proteomes" id="UP000541558"/>
    </source>
</evidence>
<keyword evidence="2" id="KW-1185">Reference proteome</keyword>
<accession>A0A8H5BTQ9</accession>
<reference evidence="1 2" key="1">
    <citation type="journal article" date="2020" name="ISME J.">
        <title>Uncovering the hidden diversity of litter-decomposition mechanisms in mushroom-forming fungi.</title>
        <authorList>
            <person name="Floudas D."/>
            <person name="Bentzer J."/>
            <person name="Ahren D."/>
            <person name="Johansson T."/>
            <person name="Persson P."/>
            <person name="Tunlid A."/>
        </authorList>
    </citation>
    <scope>NUCLEOTIDE SEQUENCE [LARGE SCALE GENOMIC DNA]</scope>
    <source>
        <strain evidence="1 2">CBS 175.51</strain>
    </source>
</reference>
<proteinExistence type="predicted"/>
<evidence type="ECO:0000313" key="1">
    <source>
        <dbReference type="EMBL" id="KAF5329205.1"/>
    </source>
</evidence>
<gene>
    <name evidence="1" type="ORF">D9611_013206</name>
</gene>
<dbReference type="AlphaFoldDB" id="A0A8H5BTQ9"/>
<name>A0A8H5BTQ9_9AGAR</name>
<organism evidence="1 2">
    <name type="scientific">Ephemerocybe angulata</name>
    <dbReference type="NCBI Taxonomy" id="980116"/>
    <lineage>
        <taxon>Eukaryota</taxon>
        <taxon>Fungi</taxon>
        <taxon>Dikarya</taxon>
        <taxon>Basidiomycota</taxon>
        <taxon>Agaricomycotina</taxon>
        <taxon>Agaricomycetes</taxon>
        <taxon>Agaricomycetidae</taxon>
        <taxon>Agaricales</taxon>
        <taxon>Agaricineae</taxon>
        <taxon>Psathyrellaceae</taxon>
        <taxon>Ephemerocybe</taxon>
    </lineage>
</organism>
<comment type="caution">
    <text evidence="1">The sequence shown here is derived from an EMBL/GenBank/DDBJ whole genome shotgun (WGS) entry which is preliminary data.</text>
</comment>
<protein>
    <submittedName>
        <fullName evidence="1">Uncharacterized protein</fullName>
    </submittedName>
</protein>
<dbReference type="OrthoDB" id="3231772at2759"/>
<dbReference type="EMBL" id="JAACJK010000121">
    <property type="protein sequence ID" value="KAF5329205.1"/>
    <property type="molecule type" value="Genomic_DNA"/>
</dbReference>
<sequence>MSLLYKGFRILCRNEKVPYRPPPTNSGCSSPMPSAVQMSLPFPPSSLKNMVSPYAGPSSLYDGQFAFARVKGEVCLVQVSCSSPSSPFLPIDVNVFKHEFITIFRFSESTTLHPADFQVIEAIDDSLLRYEEENQTVFLAKSLMEHLRRFSADPRKARLQQQQRLLASRPSYPSQRYRQR</sequence>